<keyword evidence="4" id="KW-1003">Cell membrane</keyword>
<dbReference type="PROSITE" id="PS00211">
    <property type="entry name" value="ABC_TRANSPORTER_1"/>
    <property type="match status" value="1"/>
</dbReference>
<dbReference type="Gene3D" id="3.40.50.300">
    <property type="entry name" value="P-loop containing nucleotide triphosphate hydrolases"/>
    <property type="match status" value="1"/>
</dbReference>
<keyword evidence="6 11" id="KW-0067">ATP-binding</keyword>
<evidence type="ECO:0000256" key="5">
    <source>
        <dbReference type="ARBA" id="ARBA00022741"/>
    </source>
</evidence>
<dbReference type="PANTHER" id="PTHR42788">
    <property type="entry name" value="TAURINE IMPORT ATP-BINDING PROTEIN-RELATED"/>
    <property type="match status" value="1"/>
</dbReference>
<organism evidence="11 12">
    <name type="scientific">Synechococcus sp. (strain ATCC 27144 / PCC 6301 / SAUG 1402/1)</name>
    <name type="common">Anacystis nidulans</name>
    <dbReference type="NCBI Taxonomy" id="269084"/>
    <lineage>
        <taxon>Bacteria</taxon>
        <taxon>Bacillati</taxon>
        <taxon>Cyanobacteriota</taxon>
        <taxon>Cyanophyceae</taxon>
        <taxon>Synechococcales</taxon>
        <taxon>Synechococcaceae</taxon>
        <taxon>Synechococcus</taxon>
    </lineage>
</organism>
<dbReference type="EMBL" id="AP008231">
    <property type="protein sequence ID" value="BAD80178.1"/>
    <property type="molecule type" value="Genomic_DNA"/>
</dbReference>
<dbReference type="InterPro" id="IPR003439">
    <property type="entry name" value="ABC_transporter-like_ATP-bd"/>
</dbReference>
<dbReference type="RefSeq" id="WP_011244298.1">
    <property type="nucleotide sequence ID" value="NC_006576.1"/>
</dbReference>
<evidence type="ECO:0000313" key="12">
    <source>
        <dbReference type="Proteomes" id="UP000001175"/>
    </source>
</evidence>
<dbReference type="PANTHER" id="PTHR42788:SF7">
    <property type="entry name" value="NITRATE ABC TRANSPORTER ATP-BINDING PROTEIN"/>
    <property type="match status" value="1"/>
</dbReference>
<dbReference type="GO" id="GO:0015112">
    <property type="term" value="F:nitrate transmembrane transporter activity"/>
    <property type="evidence" value="ECO:0007669"/>
    <property type="project" value="InterPro"/>
</dbReference>
<dbReference type="AlphaFoldDB" id="A0A0H3K7U8"/>
<evidence type="ECO:0000256" key="7">
    <source>
        <dbReference type="ARBA" id="ARBA00022967"/>
    </source>
</evidence>
<keyword evidence="3" id="KW-0813">Transport</keyword>
<dbReference type="GO" id="GO:0005524">
    <property type="term" value="F:ATP binding"/>
    <property type="evidence" value="ECO:0007669"/>
    <property type="project" value="UniProtKB-KW"/>
</dbReference>
<comment type="subcellular location">
    <subcellularLocation>
        <location evidence="1">Cell inner membrane</location>
        <topology evidence="1">Peripheral membrane protein</topology>
    </subcellularLocation>
</comment>
<evidence type="ECO:0000256" key="8">
    <source>
        <dbReference type="ARBA" id="ARBA00023065"/>
    </source>
</evidence>
<evidence type="ECO:0000256" key="4">
    <source>
        <dbReference type="ARBA" id="ARBA00022475"/>
    </source>
</evidence>
<protein>
    <submittedName>
        <fullName evidence="11">Sulfonate/nitrate transport system ATP-binding protein</fullName>
    </submittedName>
</protein>
<gene>
    <name evidence="11" type="primary">cynD</name>
    <name evidence="11" type="ordered locus">syc1988_d</name>
</gene>
<reference evidence="11 12" key="1">
    <citation type="journal article" date="2007" name="Photosyn. Res.">
        <title>Complete nucleotide sequence of the freshwater unicellular cyanobacterium Synechococcus elongatus PCC 6301 chromosome: gene content and organization.</title>
        <authorList>
            <person name="Sugita C."/>
            <person name="Ogata K."/>
            <person name="Shikata M."/>
            <person name="Jikuya H."/>
            <person name="Takano J."/>
            <person name="Furumichi M."/>
            <person name="Kanehisa M."/>
            <person name="Omata T."/>
            <person name="Sugiura M."/>
            <person name="Sugita M."/>
        </authorList>
    </citation>
    <scope>NUCLEOTIDE SEQUENCE [LARGE SCALE GENOMIC DNA]</scope>
    <source>
        <strain evidence="12">ATCC 27144 / PCC 6301 / SAUG 1402/1</strain>
    </source>
</reference>
<accession>A0A0H3K7U8</accession>
<sequence>MISEAVPAKEETGQAQLLIEQVGKVFTVNSPSLLDRLRQRSPKRYVALEDVNLTIASNTFVSIIGPSGCGKSTLLNLIAGLDLPTSGQILLDGQRIRSPGPDRGIVFQNYALMPWMTALENVIFAVETARPNLSKSQAREVAREHLELVGLTKAADRYPGQISGGMKQRVAIARALSIRPKLLLMDEPFGALDALTRGYLQEEVLRIWEANKLSVVLITHSIDEALLLSDRIVVMSRGPRATIREVIDLPAVRPRQRSVIEEDERFVKIKLRLEEHLFNETRAVEEASV</sequence>
<evidence type="ECO:0000256" key="6">
    <source>
        <dbReference type="ARBA" id="ARBA00022840"/>
    </source>
</evidence>
<feature type="domain" description="ABC transporter" evidence="10">
    <location>
        <begin position="28"/>
        <end position="262"/>
    </location>
</feature>
<evidence type="ECO:0000259" key="10">
    <source>
        <dbReference type="PROSITE" id="PS50893"/>
    </source>
</evidence>
<dbReference type="InterPro" id="IPR003593">
    <property type="entry name" value="AAA+_ATPase"/>
</dbReference>
<dbReference type="InterPro" id="IPR050166">
    <property type="entry name" value="ABC_transporter_ATP-bind"/>
</dbReference>
<evidence type="ECO:0000313" key="11">
    <source>
        <dbReference type="EMBL" id="BAD80178.1"/>
    </source>
</evidence>
<dbReference type="GeneID" id="72430981"/>
<dbReference type="SUPFAM" id="SSF52540">
    <property type="entry name" value="P-loop containing nucleoside triphosphate hydrolases"/>
    <property type="match status" value="1"/>
</dbReference>
<dbReference type="PROSITE" id="PS50893">
    <property type="entry name" value="ABC_TRANSPORTER_2"/>
    <property type="match status" value="1"/>
</dbReference>
<name>A0A0H3K7U8_SYNP6</name>
<dbReference type="KEGG" id="syc:syc1988_d"/>
<dbReference type="InterPro" id="IPR005890">
    <property type="entry name" value="NO3_transporter_ATP-bd-like"/>
</dbReference>
<keyword evidence="9" id="KW-0472">Membrane</keyword>
<dbReference type="GO" id="GO:0006811">
    <property type="term" value="P:monoatomic ion transport"/>
    <property type="evidence" value="ECO:0007669"/>
    <property type="project" value="UniProtKB-KW"/>
</dbReference>
<dbReference type="CDD" id="cd03293">
    <property type="entry name" value="ABC_NrtD_SsuB_transporters"/>
    <property type="match status" value="1"/>
</dbReference>
<keyword evidence="7" id="KW-1278">Translocase</keyword>
<evidence type="ECO:0000256" key="2">
    <source>
        <dbReference type="ARBA" id="ARBA00009440"/>
    </source>
</evidence>
<dbReference type="Proteomes" id="UP000001175">
    <property type="component" value="Chromosome"/>
</dbReference>
<evidence type="ECO:0000256" key="3">
    <source>
        <dbReference type="ARBA" id="ARBA00022448"/>
    </source>
</evidence>
<dbReference type="GO" id="GO:0005886">
    <property type="term" value="C:plasma membrane"/>
    <property type="evidence" value="ECO:0007669"/>
    <property type="project" value="UniProtKB-SubCell"/>
</dbReference>
<keyword evidence="5" id="KW-0547">Nucleotide-binding</keyword>
<dbReference type="Pfam" id="PF00005">
    <property type="entry name" value="ABC_tran"/>
    <property type="match status" value="1"/>
</dbReference>
<proteinExistence type="inferred from homology"/>
<evidence type="ECO:0000256" key="1">
    <source>
        <dbReference type="ARBA" id="ARBA00004417"/>
    </source>
</evidence>
<keyword evidence="8" id="KW-0406">Ion transport</keyword>
<dbReference type="eggNOG" id="COG1116">
    <property type="taxonomic scope" value="Bacteria"/>
</dbReference>
<dbReference type="SMART" id="SM00382">
    <property type="entry name" value="AAA"/>
    <property type="match status" value="1"/>
</dbReference>
<dbReference type="NCBIfam" id="TIGR01184">
    <property type="entry name" value="ntrCD"/>
    <property type="match status" value="1"/>
</dbReference>
<dbReference type="InterPro" id="IPR027417">
    <property type="entry name" value="P-loop_NTPase"/>
</dbReference>
<dbReference type="GO" id="GO:0016887">
    <property type="term" value="F:ATP hydrolysis activity"/>
    <property type="evidence" value="ECO:0007669"/>
    <property type="project" value="InterPro"/>
</dbReference>
<comment type="similarity">
    <text evidence="2">Belongs to the ABC transporter superfamily. Nitrate/nitrite/cyanate uptake transporter (NitT) (TC 3.A.1.16) family.</text>
</comment>
<dbReference type="InterPro" id="IPR017871">
    <property type="entry name" value="ABC_transporter-like_CS"/>
</dbReference>
<evidence type="ECO:0000256" key="9">
    <source>
        <dbReference type="ARBA" id="ARBA00023136"/>
    </source>
</evidence>